<reference evidence="2" key="2">
    <citation type="submission" date="2021-02" db="EMBL/GenBank/DDBJ databases">
        <authorList>
            <person name="Kimball J.A."/>
            <person name="Haas M.W."/>
            <person name="Macchietto M."/>
            <person name="Kono T."/>
            <person name="Duquette J."/>
            <person name="Shao M."/>
        </authorList>
    </citation>
    <scope>NUCLEOTIDE SEQUENCE</scope>
    <source>
        <tissue evidence="2">Fresh leaf tissue</tissue>
    </source>
</reference>
<evidence type="ECO:0000313" key="2">
    <source>
        <dbReference type="EMBL" id="KAG8069223.1"/>
    </source>
</evidence>
<evidence type="ECO:0000256" key="1">
    <source>
        <dbReference type="SAM" id="MobiDB-lite"/>
    </source>
</evidence>
<proteinExistence type="predicted"/>
<organism evidence="2 3">
    <name type="scientific">Zizania palustris</name>
    <name type="common">Northern wild rice</name>
    <dbReference type="NCBI Taxonomy" id="103762"/>
    <lineage>
        <taxon>Eukaryota</taxon>
        <taxon>Viridiplantae</taxon>
        <taxon>Streptophyta</taxon>
        <taxon>Embryophyta</taxon>
        <taxon>Tracheophyta</taxon>
        <taxon>Spermatophyta</taxon>
        <taxon>Magnoliopsida</taxon>
        <taxon>Liliopsida</taxon>
        <taxon>Poales</taxon>
        <taxon>Poaceae</taxon>
        <taxon>BOP clade</taxon>
        <taxon>Oryzoideae</taxon>
        <taxon>Oryzeae</taxon>
        <taxon>Zizaniinae</taxon>
        <taxon>Zizania</taxon>
    </lineage>
</organism>
<dbReference type="Proteomes" id="UP000729402">
    <property type="component" value="Unassembled WGS sequence"/>
</dbReference>
<reference evidence="2" key="1">
    <citation type="journal article" date="2021" name="bioRxiv">
        <title>Whole Genome Assembly and Annotation of Northern Wild Rice, Zizania palustris L., Supports a Whole Genome Duplication in the Zizania Genus.</title>
        <authorList>
            <person name="Haas M."/>
            <person name="Kono T."/>
            <person name="Macchietto M."/>
            <person name="Millas R."/>
            <person name="McGilp L."/>
            <person name="Shao M."/>
            <person name="Duquette J."/>
            <person name="Hirsch C.N."/>
            <person name="Kimball J."/>
        </authorList>
    </citation>
    <scope>NUCLEOTIDE SEQUENCE</scope>
    <source>
        <tissue evidence="2">Fresh leaf tissue</tissue>
    </source>
</reference>
<protein>
    <submittedName>
        <fullName evidence="2">Uncharacterized protein</fullName>
    </submittedName>
</protein>
<name>A0A8J5SCK3_ZIZPA</name>
<evidence type="ECO:0000313" key="3">
    <source>
        <dbReference type="Proteomes" id="UP000729402"/>
    </source>
</evidence>
<feature type="compositionally biased region" description="Polar residues" evidence="1">
    <location>
        <begin position="39"/>
        <end position="63"/>
    </location>
</feature>
<keyword evidence="3" id="KW-1185">Reference proteome</keyword>
<accession>A0A8J5SCK3</accession>
<sequence>MAARQETEASGVTPDYAAASFLALRLPSPISVEGPNDVSLRQPSTRSPTLSKPVSSQRSYFQASRFTSEPSRFLRDCQKLSLRLASKLASGPCSELAFELPSELLRASLRTLSSQFKAKAPEPQFGAPVWRPSSEPQFGGQVQRPSSEPQFGGPVRRP</sequence>
<dbReference type="EMBL" id="JAAALK010000284">
    <property type="protein sequence ID" value="KAG8069223.1"/>
    <property type="molecule type" value="Genomic_DNA"/>
</dbReference>
<feature type="region of interest" description="Disordered" evidence="1">
    <location>
        <begin position="33"/>
        <end position="63"/>
    </location>
</feature>
<comment type="caution">
    <text evidence="2">The sequence shown here is derived from an EMBL/GenBank/DDBJ whole genome shotgun (WGS) entry which is preliminary data.</text>
</comment>
<gene>
    <name evidence="2" type="ORF">GUJ93_ZPchr0005g15738</name>
</gene>
<dbReference type="AlphaFoldDB" id="A0A8J5SCK3"/>
<feature type="region of interest" description="Disordered" evidence="1">
    <location>
        <begin position="123"/>
        <end position="158"/>
    </location>
</feature>